<gene>
    <name evidence="2" type="ORF">GCM10017576_17630</name>
</gene>
<feature type="compositionally biased region" description="Basic and acidic residues" evidence="1">
    <location>
        <begin position="1"/>
        <end position="22"/>
    </location>
</feature>
<name>A0A9W6LWX6_9MICO</name>
<feature type="compositionally biased region" description="Acidic residues" evidence="1">
    <location>
        <begin position="62"/>
        <end position="71"/>
    </location>
</feature>
<evidence type="ECO:0008006" key="4">
    <source>
        <dbReference type="Google" id="ProtNLM"/>
    </source>
</evidence>
<evidence type="ECO:0000313" key="3">
    <source>
        <dbReference type="Proteomes" id="UP001142462"/>
    </source>
</evidence>
<reference evidence="2" key="2">
    <citation type="submission" date="2023-01" db="EMBL/GenBank/DDBJ databases">
        <authorList>
            <person name="Sun Q."/>
            <person name="Evtushenko L."/>
        </authorList>
    </citation>
    <scope>NUCLEOTIDE SEQUENCE</scope>
    <source>
        <strain evidence="2">VKM Ac-1020</strain>
    </source>
</reference>
<dbReference type="AlphaFoldDB" id="A0A9W6LWX6"/>
<organism evidence="2 3">
    <name type="scientific">Microbacterium barkeri</name>
    <dbReference type="NCBI Taxonomy" id="33917"/>
    <lineage>
        <taxon>Bacteria</taxon>
        <taxon>Bacillati</taxon>
        <taxon>Actinomycetota</taxon>
        <taxon>Actinomycetes</taxon>
        <taxon>Micrococcales</taxon>
        <taxon>Microbacteriaceae</taxon>
        <taxon>Microbacterium</taxon>
    </lineage>
</organism>
<evidence type="ECO:0000313" key="2">
    <source>
        <dbReference type="EMBL" id="GLJ61633.1"/>
    </source>
</evidence>
<feature type="region of interest" description="Disordered" evidence="1">
    <location>
        <begin position="1"/>
        <end position="107"/>
    </location>
</feature>
<accession>A0A9W6LWX6</accession>
<dbReference type="RefSeq" id="WP_271173341.1">
    <property type="nucleotide sequence ID" value="NZ_BSEJ01000007.1"/>
</dbReference>
<evidence type="ECO:0000256" key="1">
    <source>
        <dbReference type="SAM" id="MobiDB-lite"/>
    </source>
</evidence>
<keyword evidence="3" id="KW-1185">Reference proteome</keyword>
<comment type="caution">
    <text evidence="2">The sequence shown here is derived from an EMBL/GenBank/DDBJ whole genome shotgun (WGS) entry which is preliminary data.</text>
</comment>
<sequence>MDANDSRLTDDPDAIRPVRDAEATAYADPSADPAQAEWEQTEARDAGEGASEETATGRDPDEIPADDDEIPAADLPVSDVQPETQDEDPVVAELGEDGEGDLAAEDL</sequence>
<feature type="compositionally biased region" description="Acidic residues" evidence="1">
    <location>
        <begin position="84"/>
        <end position="107"/>
    </location>
</feature>
<protein>
    <recommendedName>
        <fullName evidence="4">Sugar ABC transporter ATPase</fullName>
    </recommendedName>
</protein>
<proteinExistence type="predicted"/>
<dbReference type="EMBL" id="BSEJ01000007">
    <property type="protein sequence ID" value="GLJ61633.1"/>
    <property type="molecule type" value="Genomic_DNA"/>
</dbReference>
<dbReference type="Proteomes" id="UP001142462">
    <property type="component" value="Unassembled WGS sequence"/>
</dbReference>
<reference evidence="2" key="1">
    <citation type="journal article" date="2014" name="Int. J. Syst. Evol. Microbiol.">
        <title>Complete genome sequence of Corynebacterium casei LMG S-19264T (=DSM 44701T), isolated from a smear-ripened cheese.</title>
        <authorList>
            <consortium name="US DOE Joint Genome Institute (JGI-PGF)"/>
            <person name="Walter F."/>
            <person name="Albersmeier A."/>
            <person name="Kalinowski J."/>
            <person name="Ruckert C."/>
        </authorList>
    </citation>
    <scope>NUCLEOTIDE SEQUENCE</scope>
    <source>
        <strain evidence="2">VKM Ac-1020</strain>
    </source>
</reference>